<protein>
    <submittedName>
        <fullName evidence="2">Toluene tolerance, Ttg2</fullName>
    </submittedName>
</protein>
<reference evidence="2 3" key="1">
    <citation type="submission" date="2016-03" db="EMBL/GenBank/DDBJ databases">
        <title>Draft genome sequence of Gluconobacter cerinus strain CECT 9110.</title>
        <authorList>
            <person name="Sainz F."/>
            <person name="Mas A."/>
            <person name="Torija M.J."/>
        </authorList>
    </citation>
    <scope>NUCLEOTIDE SEQUENCE [LARGE SCALE GENOMIC DNA]</scope>
    <source>
        <strain evidence="2 3">CECT 9110</strain>
    </source>
</reference>
<dbReference type="PATRIC" id="fig|38307.3.peg.707"/>
<feature type="signal peptide" evidence="1">
    <location>
        <begin position="1"/>
        <end position="22"/>
    </location>
</feature>
<evidence type="ECO:0000313" key="2">
    <source>
        <dbReference type="EMBL" id="OAJ67987.1"/>
    </source>
</evidence>
<comment type="caution">
    <text evidence="2">The sequence shown here is derived from an EMBL/GenBank/DDBJ whole genome shotgun (WGS) entry which is preliminary data.</text>
</comment>
<evidence type="ECO:0000313" key="3">
    <source>
        <dbReference type="Proteomes" id="UP000077786"/>
    </source>
</evidence>
<dbReference type="Proteomes" id="UP000077786">
    <property type="component" value="Unassembled WGS sequence"/>
</dbReference>
<dbReference type="NCBIfam" id="TIGR03481">
    <property type="entry name" value="HpnM"/>
    <property type="match status" value="1"/>
</dbReference>
<dbReference type="OrthoDB" id="7358716at2"/>
<evidence type="ECO:0000256" key="1">
    <source>
        <dbReference type="SAM" id="SignalP"/>
    </source>
</evidence>
<dbReference type="EMBL" id="LUTU01000005">
    <property type="protein sequence ID" value="OAJ67987.1"/>
    <property type="molecule type" value="Genomic_DNA"/>
</dbReference>
<dbReference type="InterPro" id="IPR042245">
    <property type="entry name" value="Tgt2/MlaC_sf"/>
</dbReference>
<keyword evidence="1" id="KW-0732">Signal</keyword>
<dbReference type="InterPro" id="IPR017842">
    <property type="entry name" value="Hopanoid_biosyn-assoc_HpnM"/>
</dbReference>
<dbReference type="AlphaFoldDB" id="A0A1B6VLZ3"/>
<name>A0A1B6VLZ3_9PROT</name>
<proteinExistence type="predicted"/>
<dbReference type="RefSeq" id="WP_064273568.1">
    <property type="nucleotide sequence ID" value="NZ_JAERLL010000006.1"/>
</dbReference>
<dbReference type="Gene3D" id="3.10.450.710">
    <property type="entry name" value="Tgt2/MlaC"/>
    <property type="match status" value="1"/>
</dbReference>
<dbReference type="Pfam" id="PF05494">
    <property type="entry name" value="MlaC"/>
    <property type="match status" value="1"/>
</dbReference>
<feature type="chain" id="PRO_5008590134" evidence="1">
    <location>
        <begin position="23"/>
        <end position="218"/>
    </location>
</feature>
<accession>A0A1B6VLZ3</accession>
<dbReference type="InterPro" id="IPR008869">
    <property type="entry name" value="MlaC/ttg2D"/>
</dbReference>
<organism evidence="2 3">
    <name type="scientific">Gluconobacter cerinus</name>
    <dbReference type="NCBI Taxonomy" id="38307"/>
    <lineage>
        <taxon>Bacteria</taxon>
        <taxon>Pseudomonadati</taxon>
        <taxon>Pseudomonadota</taxon>
        <taxon>Alphaproteobacteria</taxon>
        <taxon>Acetobacterales</taxon>
        <taxon>Acetobacteraceae</taxon>
        <taxon>Gluconobacter</taxon>
    </lineage>
</organism>
<gene>
    <name evidence="2" type="ORF">A0123_00687</name>
</gene>
<sequence length="218" mass="22714">MTMNSRFAQNATLSLLVTCLFAGVPVAAAQAQTAPAASESSASAPAAPIQGLYDALKTAQTTGKTAQQRATMIAPAVDHAFDLEAILRRSVGVRYNNLSAADRTRLLGSFRQFTIARYASSFKPGSNAVFTILPQTRPNPTGGQIVDTTIGGGSDGGTPIDYIMTSGPSGWRITDILLDAHISQVAAQRADFGGALSQGGASGLADLLDRKTTKFLHD</sequence>